<dbReference type="PANTHER" id="PTHR30053">
    <property type="entry name" value="ELONGATION FACTOR P"/>
    <property type="match status" value="1"/>
</dbReference>
<dbReference type="InterPro" id="IPR001059">
    <property type="entry name" value="Transl_elong_P/YeiP_cen"/>
</dbReference>
<dbReference type="Proteomes" id="UP000189703">
    <property type="component" value="Unplaced"/>
</dbReference>
<feature type="domain" description="Elongation factor P C-terminal" evidence="7">
    <location>
        <begin position="148"/>
        <end position="203"/>
    </location>
</feature>
<comment type="pathway">
    <text evidence="2">Protein biosynthesis; polypeptide chain elongation.</text>
</comment>
<feature type="domain" description="Translation elongation factor P/YeiP central" evidence="8">
    <location>
        <begin position="86"/>
        <end position="140"/>
    </location>
</feature>
<dbReference type="SMART" id="SM00841">
    <property type="entry name" value="Elong-fact-P_C"/>
    <property type="match status" value="1"/>
</dbReference>
<evidence type="ECO:0000256" key="6">
    <source>
        <dbReference type="ARBA" id="ARBA00022917"/>
    </source>
</evidence>
<dbReference type="InterPro" id="IPR015365">
    <property type="entry name" value="Elong-fact-P_C"/>
</dbReference>
<dbReference type="Gene3D" id="2.40.50.140">
    <property type="entry name" value="Nucleic acid-binding proteins"/>
    <property type="match status" value="2"/>
</dbReference>
<dbReference type="Pfam" id="PF09285">
    <property type="entry name" value="Elong-fact-P_C"/>
    <property type="match status" value="1"/>
</dbReference>
<dbReference type="InterPro" id="IPR013852">
    <property type="entry name" value="Transl_elong_P/YeiP_CS"/>
</dbReference>
<dbReference type="PANTHER" id="PTHR30053:SF14">
    <property type="entry name" value="TRANSLATION ELONGATION FACTOR KOW-LIKE DOMAIN-CONTAINING PROTEIN"/>
    <property type="match status" value="1"/>
</dbReference>
<evidence type="ECO:0000259" key="8">
    <source>
        <dbReference type="SMART" id="SM01185"/>
    </source>
</evidence>
<keyword evidence="4" id="KW-0963">Cytoplasm</keyword>
<dbReference type="FunFam" id="2.30.30.30:FF:000003">
    <property type="entry name" value="Elongation factor P"/>
    <property type="match status" value="1"/>
</dbReference>
<dbReference type="GO" id="GO:0005829">
    <property type="term" value="C:cytosol"/>
    <property type="evidence" value="ECO:0007669"/>
    <property type="project" value="UniProtKB-ARBA"/>
</dbReference>
<dbReference type="OrthoDB" id="10259892at2759"/>
<evidence type="ECO:0000256" key="3">
    <source>
        <dbReference type="ARBA" id="ARBA00009479"/>
    </source>
</evidence>
<gene>
    <name evidence="10" type="primary">LOC104597664</name>
</gene>
<dbReference type="InterPro" id="IPR014722">
    <property type="entry name" value="Rib_uL2_dom2"/>
</dbReference>
<accession>A0A1U8A830</accession>
<keyword evidence="6" id="KW-0648">Protein biosynthesis</keyword>
<evidence type="ECO:0000259" key="7">
    <source>
        <dbReference type="SMART" id="SM00841"/>
    </source>
</evidence>
<evidence type="ECO:0000313" key="10">
    <source>
        <dbReference type="RefSeq" id="XP_010257640.1"/>
    </source>
</evidence>
<evidence type="ECO:0000256" key="4">
    <source>
        <dbReference type="ARBA" id="ARBA00022490"/>
    </source>
</evidence>
<keyword evidence="5" id="KW-0251">Elongation factor</keyword>
<organism evidence="9 10">
    <name type="scientific">Nelumbo nucifera</name>
    <name type="common">Sacred lotus</name>
    <dbReference type="NCBI Taxonomy" id="4432"/>
    <lineage>
        <taxon>Eukaryota</taxon>
        <taxon>Viridiplantae</taxon>
        <taxon>Streptophyta</taxon>
        <taxon>Embryophyta</taxon>
        <taxon>Tracheophyta</taxon>
        <taxon>Spermatophyta</taxon>
        <taxon>Magnoliopsida</taxon>
        <taxon>Proteales</taxon>
        <taxon>Nelumbonaceae</taxon>
        <taxon>Nelumbo</taxon>
    </lineage>
</organism>
<dbReference type="GeneID" id="104597664"/>
<evidence type="ECO:0000256" key="2">
    <source>
        <dbReference type="ARBA" id="ARBA00004815"/>
    </source>
</evidence>
<dbReference type="SUPFAM" id="SSF50249">
    <property type="entry name" value="Nucleic acid-binding proteins"/>
    <property type="match status" value="2"/>
</dbReference>
<dbReference type="Gene3D" id="2.30.30.30">
    <property type="match status" value="1"/>
</dbReference>
<dbReference type="PIRSF" id="PIRSF005901">
    <property type="entry name" value="EF-P"/>
    <property type="match status" value="1"/>
</dbReference>
<dbReference type="UniPathway" id="UPA00345"/>
<evidence type="ECO:0000313" key="9">
    <source>
        <dbReference type="Proteomes" id="UP000189703"/>
    </source>
</evidence>
<comment type="similarity">
    <text evidence="3">Belongs to the elongation factor P family.</text>
</comment>
<dbReference type="Pfam" id="PF08207">
    <property type="entry name" value="EFP_N"/>
    <property type="match status" value="1"/>
</dbReference>
<keyword evidence="9" id="KW-1185">Reference proteome</keyword>
<comment type="subcellular location">
    <subcellularLocation>
        <location evidence="1">Cytoplasm</location>
    </subcellularLocation>
</comment>
<dbReference type="SUPFAM" id="SSF50104">
    <property type="entry name" value="Translation proteins SH3-like domain"/>
    <property type="match status" value="1"/>
</dbReference>
<dbReference type="GO" id="GO:0043043">
    <property type="term" value="P:peptide biosynthetic process"/>
    <property type="evidence" value="ECO:0007669"/>
    <property type="project" value="InterPro"/>
</dbReference>
<evidence type="ECO:0000256" key="1">
    <source>
        <dbReference type="ARBA" id="ARBA00004496"/>
    </source>
</evidence>
<dbReference type="AlphaFoldDB" id="A0A1U8A830"/>
<dbReference type="SMART" id="SM01185">
    <property type="entry name" value="EFP"/>
    <property type="match status" value="1"/>
</dbReference>
<evidence type="ECO:0000256" key="5">
    <source>
        <dbReference type="ARBA" id="ARBA00022768"/>
    </source>
</evidence>
<dbReference type="InterPro" id="IPR011768">
    <property type="entry name" value="Transl_elongation_fac_P"/>
</dbReference>
<dbReference type="FunFam" id="2.40.50.140:FF:000009">
    <property type="entry name" value="Elongation factor P"/>
    <property type="match status" value="1"/>
</dbReference>
<name>A0A1U8A830_NELNU</name>
<dbReference type="InterPro" id="IPR008991">
    <property type="entry name" value="Translation_prot_SH3-like_sf"/>
</dbReference>
<dbReference type="PROSITE" id="PS01275">
    <property type="entry name" value="EFP"/>
    <property type="match status" value="1"/>
</dbReference>
<dbReference type="Pfam" id="PF01132">
    <property type="entry name" value="EFP"/>
    <property type="match status" value="1"/>
</dbReference>
<dbReference type="InterPro" id="IPR020599">
    <property type="entry name" value="Transl_elong_fac_P/YeiP"/>
</dbReference>
<dbReference type="RefSeq" id="XP_010257640.1">
    <property type="nucleotide sequence ID" value="XM_010259338.2"/>
</dbReference>
<dbReference type="NCBIfam" id="TIGR00038">
    <property type="entry name" value="efp"/>
    <property type="match status" value="1"/>
</dbReference>
<dbReference type="GO" id="GO:0003746">
    <property type="term" value="F:translation elongation factor activity"/>
    <property type="evidence" value="ECO:0007669"/>
    <property type="project" value="UniProtKB-KW"/>
</dbReference>
<protein>
    <submittedName>
        <fullName evidence="10">Uncharacterized protein LOC104597664 isoform X3</fullName>
    </submittedName>
</protein>
<dbReference type="CDD" id="cd04470">
    <property type="entry name" value="S1_EF-P_repeat_1"/>
    <property type="match status" value="1"/>
</dbReference>
<dbReference type="InterPro" id="IPR013185">
    <property type="entry name" value="Transl_elong_KOW-like"/>
</dbReference>
<proteinExistence type="inferred from homology"/>
<dbReference type="InterPro" id="IPR012340">
    <property type="entry name" value="NA-bd_OB-fold"/>
</dbReference>
<dbReference type="NCBIfam" id="NF001810">
    <property type="entry name" value="PRK00529.1"/>
    <property type="match status" value="1"/>
</dbReference>
<sequence length="206" mass="23216">MVPWHVALSSLHGRPSSTEELKFSVPILGNVIQRKGRIYQVLKAQHTQHGRGGATIQVELRDVDTGNKITERFRTDEAIERVFVEDKSFTFLYAEGDSIMIMEPNTFEQMEIHKDMFGKNAAYLKDDMAVTLQFYDGKLMSASVPHRVTCTIAEAQDPMKGITATPQYKRALLDNGLTVMVPSFIRTGDEVVINTTDDSYITRAKE</sequence>
<reference evidence="10" key="1">
    <citation type="submission" date="2025-08" db="UniProtKB">
        <authorList>
            <consortium name="RefSeq"/>
        </authorList>
    </citation>
    <scope>IDENTIFICATION</scope>
</reference>
<dbReference type="FunFam" id="2.40.50.140:FF:000004">
    <property type="entry name" value="Elongation factor P"/>
    <property type="match status" value="1"/>
</dbReference>